<dbReference type="InterPro" id="IPR001138">
    <property type="entry name" value="Zn2Cys6_DnaBD"/>
</dbReference>
<dbReference type="SUPFAM" id="SSF57701">
    <property type="entry name" value="Zn2/Cys6 DNA-binding domain"/>
    <property type="match status" value="1"/>
</dbReference>
<evidence type="ECO:0000259" key="2">
    <source>
        <dbReference type="PROSITE" id="PS50048"/>
    </source>
</evidence>
<dbReference type="PANTHER" id="PTHR38111">
    <property type="entry name" value="ZN(2)-C6 FUNGAL-TYPE DOMAIN-CONTAINING PROTEIN-RELATED"/>
    <property type="match status" value="1"/>
</dbReference>
<dbReference type="InterPro" id="IPR053178">
    <property type="entry name" value="Osmoadaptation_assoc"/>
</dbReference>
<dbReference type="Gene3D" id="4.10.240.10">
    <property type="entry name" value="Zn(2)-C6 fungal-type DNA-binding domain"/>
    <property type="match status" value="1"/>
</dbReference>
<keyword evidence="4" id="KW-1185">Reference proteome</keyword>
<reference evidence="3" key="1">
    <citation type="journal article" date="2021" name="Nat. Commun.">
        <title>Genetic determinants of endophytism in the Arabidopsis root mycobiome.</title>
        <authorList>
            <person name="Mesny F."/>
            <person name="Miyauchi S."/>
            <person name="Thiergart T."/>
            <person name="Pickel B."/>
            <person name="Atanasova L."/>
            <person name="Karlsson M."/>
            <person name="Huettel B."/>
            <person name="Barry K.W."/>
            <person name="Haridas S."/>
            <person name="Chen C."/>
            <person name="Bauer D."/>
            <person name="Andreopoulos W."/>
            <person name="Pangilinan J."/>
            <person name="LaButti K."/>
            <person name="Riley R."/>
            <person name="Lipzen A."/>
            <person name="Clum A."/>
            <person name="Drula E."/>
            <person name="Henrissat B."/>
            <person name="Kohler A."/>
            <person name="Grigoriev I.V."/>
            <person name="Martin F.M."/>
            <person name="Hacquard S."/>
        </authorList>
    </citation>
    <scope>NUCLEOTIDE SEQUENCE</scope>
    <source>
        <strain evidence="3">MPI-CAGE-AT-0021</strain>
    </source>
</reference>
<dbReference type="Pfam" id="PF00172">
    <property type="entry name" value="Zn_clus"/>
    <property type="match status" value="1"/>
</dbReference>
<evidence type="ECO:0000256" key="1">
    <source>
        <dbReference type="ARBA" id="ARBA00023242"/>
    </source>
</evidence>
<dbReference type="CDD" id="cd00067">
    <property type="entry name" value="GAL4"/>
    <property type="match status" value="1"/>
</dbReference>
<dbReference type="Proteomes" id="UP000717696">
    <property type="component" value="Unassembled WGS sequence"/>
</dbReference>
<gene>
    <name evidence="3" type="ORF">B0J13DRAFT_599332</name>
</gene>
<organism evidence="3 4">
    <name type="scientific">Dactylonectria estremocensis</name>
    <dbReference type="NCBI Taxonomy" id="1079267"/>
    <lineage>
        <taxon>Eukaryota</taxon>
        <taxon>Fungi</taxon>
        <taxon>Dikarya</taxon>
        <taxon>Ascomycota</taxon>
        <taxon>Pezizomycotina</taxon>
        <taxon>Sordariomycetes</taxon>
        <taxon>Hypocreomycetidae</taxon>
        <taxon>Hypocreales</taxon>
        <taxon>Nectriaceae</taxon>
        <taxon>Dactylonectria</taxon>
    </lineage>
</organism>
<protein>
    <recommendedName>
        <fullName evidence="2">Zn(2)-C6 fungal-type domain-containing protein</fullName>
    </recommendedName>
</protein>
<dbReference type="EMBL" id="JAGMUU010000027">
    <property type="protein sequence ID" value="KAH7121724.1"/>
    <property type="molecule type" value="Genomic_DNA"/>
</dbReference>
<dbReference type="GO" id="GO:0000981">
    <property type="term" value="F:DNA-binding transcription factor activity, RNA polymerase II-specific"/>
    <property type="evidence" value="ECO:0007669"/>
    <property type="project" value="InterPro"/>
</dbReference>
<dbReference type="SMART" id="SM00066">
    <property type="entry name" value="GAL4"/>
    <property type="match status" value="1"/>
</dbReference>
<keyword evidence="1" id="KW-0539">Nucleus</keyword>
<proteinExistence type="predicted"/>
<dbReference type="PROSITE" id="PS50048">
    <property type="entry name" value="ZN2_CY6_FUNGAL_2"/>
    <property type="match status" value="1"/>
</dbReference>
<evidence type="ECO:0000313" key="4">
    <source>
        <dbReference type="Proteomes" id="UP000717696"/>
    </source>
</evidence>
<accession>A0A9P9DMR5</accession>
<comment type="caution">
    <text evidence="3">The sequence shown here is derived from an EMBL/GenBank/DDBJ whole genome shotgun (WGS) entry which is preliminary data.</text>
</comment>
<feature type="domain" description="Zn(2)-C6 fungal-type" evidence="2">
    <location>
        <begin position="10"/>
        <end position="38"/>
    </location>
</feature>
<dbReference type="PANTHER" id="PTHR38111:SF2">
    <property type="entry name" value="FINGER DOMAIN PROTEIN, PUTATIVE (AFU_ORTHOLOGUE AFUA_1G01560)-RELATED"/>
    <property type="match status" value="1"/>
</dbReference>
<sequence length="516" mass="56907">MVGVPGRSKGCNTCRKRRVKCDETKPTCVRCTKGGFECLGYQRAQLWHHTSTAPFPEMALPEAQSNAFMPTANRLSSPPPELSLVAFQGDFCFSFMFSNFVWRSYGVLWLDQAAQGKLGNLALDTTKALAQANFGRLNHKSAIELQGVVKYGNCLKTLAADLGRCMAGSQDLLVPILVLMMQAASQADRIGAMFHLKGIARLVHISGPEAFQQQPYLNAFEAARATLLIAGLVGKQRLFLDDIKWRTVPWELNPTSKTPQSELLDILVTIPSILQDHAASETATEPIDVQIAERVQEQLTALYQWRWKWQAESGNQVSVDNGTTWQANGATAAVLGSIGTSRHLDRLIFSKFVAATEIMLYNATLMWLLALLWKTDPLGAGRRIEACADAALPTDEDARYTSFEPLRRPGASVTVRDPAMEVCRAFEWVSRHHSRSKDPSFLYLFPVGMAMSVLEQEPEGEEWAKTLLEKSPVTASYAQGDNPAGFGFYLTQQALDPDQVQASQQLFSAPDMVAVG</sequence>
<evidence type="ECO:0000313" key="3">
    <source>
        <dbReference type="EMBL" id="KAH7121724.1"/>
    </source>
</evidence>
<dbReference type="InterPro" id="IPR036864">
    <property type="entry name" value="Zn2-C6_fun-type_DNA-bd_sf"/>
</dbReference>
<dbReference type="PROSITE" id="PS00463">
    <property type="entry name" value="ZN2_CY6_FUNGAL_1"/>
    <property type="match status" value="1"/>
</dbReference>
<dbReference type="GO" id="GO:0008270">
    <property type="term" value="F:zinc ion binding"/>
    <property type="evidence" value="ECO:0007669"/>
    <property type="project" value="InterPro"/>
</dbReference>
<name>A0A9P9DMR5_9HYPO</name>
<dbReference type="AlphaFoldDB" id="A0A9P9DMR5"/>
<dbReference type="OrthoDB" id="3525185at2759"/>